<evidence type="ECO:0000259" key="1">
    <source>
        <dbReference type="Pfam" id="PF00931"/>
    </source>
</evidence>
<dbReference type="SUPFAM" id="SSF52540">
    <property type="entry name" value="P-loop containing nucleoside triphosphate hydrolases"/>
    <property type="match status" value="1"/>
</dbReference>
<evidence type="ECO:0000313" key="2">
    <source>
        <dbReference type="EMBL" id="GIJ29574.1"/>
    </source>
</evidence>
<dbReference type="Pfam" id="PF00931">
    <property type="entry name" value="NB-ARC"/>
    <property type="match status" value="1"/>
</dbReference>
<accession>A0ABQ4JJ81</accession>
<comment type="caution">
    <text evidence="2">The sequence shown here is derived from an EMBL/GenBank/DDBJ whole genome shotgun (WGS) entry which is preliminary data.</text>
</comment>
<sequence>MLNRSTLPSRDLVATYIRACGGTDAEVAAWLATRTRIAMSANTWHQSPPGVARMRGPSSATMSIEPVLPRQLPPATANLVGRRHRIAELDAAIIGPGPGLIVVTGAPGVGKTALAVHWAHRVSPRFPDGQFYVDLRGCSPCASSATQVALVQLLVALGVPAGRIPADEQQAVGLFRSVVADRRVLLLLDGAVSAEQVRLLRPGGPGTCTVVTSRDSLVGLAVHDNGRLVEVPPLAQRHAVQLLSQIAGERRVAAELEAAGVLVELCDRLPLALRIAAVGLGSGTAAPLADLVARMRANGPLAALALHSDPEAGLEACFAPSYHRLDNASKRVFRLLGALPAAGVTALAAATALSEAVGYAQTALCRLADVHLVTRLDDNRYLMPHLLREYARQLAVGPSPIARGPESAGGGPPGRMFVLEGAGNS</sequence>
<dbReference type="InterPro" id="IPR027417">
    <property type="entry name" value="P-loop_NTPase"/>
</dbReference>
<name>A0ABQ4JJ81_9ACTN</name>
<dbReference type="PANTHER" id="PTHR47691">
    <property type="entry name" value="REGULATOR-RELATED"/>
    <property type="match status" value="1"/>
</dbReference>
<proteinExistence type="predicted"/>
<protein>
    <recommendedName>
        <fullName evidence="1">NB-ARC domain-containing protein</fullName>
    </recommendedName>
</protein>
<dbReference type="PANTHER" id="PTHR47691:SF3">
    <property type="entry name" value="HTH-TYPE TRANSCRIPTIONAL REGULATOR RV0890C-RELATED"/>
    <property type="match status" value="1"/>
</dbReference>
<dbReference type="Gene3D" id="3.40.50.300">
    <property type="entry name" value="P-loop containing nucleotide triphosphate hydrolases"/>
    <property type="match status" value="1"/>
</dbReference>
<dbReference type="InterPro" id="IPR002182">
    <property type="entry name" value="NB-ARC"/>
</dbReference>
<keyword evidence="3" id="KW-1185">Reference proteome</keyword>
<gene>
    <name evidence="2" type="ORF">Vqi01_47360</name>
</gene>
<dbReference type="EMBL" id="BOPC01000076">
    <property type="protein sequence ID" value="GIJ29574.1"/>
    <property type="molecule type" value="Genomic_DNA"/>
</dbReference>
<dbReference type="Proteomes" id="UP000653076">
    <property type="component" value="Unassembled WGS sequence"/>
</dbReference>
<organism evidence="2 3">
    <name type="scientific">Micromonospora qiuiae</name>
    <dbReference type="NCBI Taxonomy" id="502268"/>
    <lineage>
        <taxon>Bacteria</taxon>
        <taxon>Bacillati</taxon>
        <taxon>Actinomycetota</taxon>
        <taxon>Actinomycetes</taxon>
        <taxon>Micromonosporales</taxon>
        <taxon>Micromonosporaceae</taxon>
        <taxon>Micromonospora</taxon>
    </lineage>
</organism>
<dbReference type="PRINTS" id="PR00364">
    <property type="entry name" value="DISEASERSIST"/>
</dbReference>
<evidence type="ECO:0000313" key="3">
    <source>
        <dbReference type="Proteomes" id="UP000653076"/>
    </source>
</evidence>
<reference evidence="2 3" key="1">
    <citation type="submission" date="2021-01" db="EMBL/GenBank/DDBJ databases">
        <title>Whole genome shotgun sequence of Verrucosispora qiuiae NBRC 106684.</title>
        <authorList>
            <person name="Komaki H."/>
            <person name="Tamura T."/>
        </authorList>
    </citation>
    <scope>NUCLEOTIDE SEQUENCE [LARGE SCALE GENOMIC DNA]</scope>
    <source>
        <strain evidence="2 3">NBRC 106684</strain>
    </source>
</reference>
<feature type="domain" description="NB-ARC" evidence="1">
    <location>
        <begin position="96"/>
        <end position="251"/>
    </location>
</feature>